<dbReference type="GO" id="GO:0097176">
    <property type="term" value="P:epoxide metabolic process"/>
    <property type="evidence" value="ECO:0007669"/>
    <property type="project" value="TreeGrafter"/>
</dbReference>
<dbReference type="InterPro" id="IPR029058">
    <property type="entry name" value="AB_hydrolase_fold"/>
</dbReference>
<dbReference type="SUPFAM" id="SSF53474">
    <property type="entry name" value="alpha/beta-Hydrolases"/>
    <property type="match status" value="1"/>
</dbReference>
<dbReference type="PRINTS" id="PR00412">
    <property type="entry name" value="EPOXHYDRLASE"/>
</dbReference>
<keyword evidence="3 6" id="KW-0378">Hydrolase</keyword>
<dbReference type="EMBL" id="WLYK01000013">
    <property type="protein sequence ID" value="MTD17089.1"/>
    <property type="molecule type" value="Genomic_DNA"/>
</dbReference>
<keyword evidence="2" id="KW-0058">Aromatic hydrocarbons catabolism</keyword>
<feature type="active site" description="Proton donor" evidence="4">
    <location>
        <position position="310"/>
    </location>
</feature>
<dbReference type="PANTHER" id="PTHR21661:SF35">
    <property type="entry name" value="EPOXIDE HYDROLASE"/>
    <property type="match status" value="1"/>
</dbReference>
<dbReference type="InterPro" id="IPR010497">
    <property type="entry name" value="Epoxide_hydro_N"/>
</dbReference>
<sequence>MTHTVRPYRIDVPQPEIEELRRRLRATRWADDFGNENWAYGTEKSWLQGMVEYWSEEYDWRLHEAAMNSHPNFLAEIDGVPVHFLHVPGKGPSPRPLILSHGWPWTFWDWEKVIGPLTDPAAHGGDPADAFDVVIPSLPGAGFSVPLRTTGLGARGIADLFNTLMVDVLGYDRYYAGGGDWGSTITGELGHGYPDHVIGVWMTLPNIPGVALWEITPDDFDEDEEWMWRRNAEALPTIVTHSTMNRTEPQTFAYALADSPTGLAAWLWGRRRDWGDHDGDVLTLFDRDHLCTNASLYWWNKSIASSMRIYHEHYTNNEPPPPRRPGVPTITVPTAFAVFPKELLLVPRKVAATWTNLQRWELMPRGGHYPAAEQPGLVVDELRTFFRDLPA</sequence>
<dbReference type="Gene3D" id="3.40.50.1820">
    <property type="entry name" value="alpha/beta hydrolase"/>
    <property type="match status" value="1"/>
</dbReference>
<evidence type="ECO:0000313" key="6">
    <source>
        <dbReference type="EMBL" id="MTD17089.1"/>
    </source>
</evidence>
<evidence type="ECO:0000259" key="5">
    <source>
        <dbReference type="Pfam" id="PF06441"/>
    </source>
</evidence>
<evidence type="ECO:0000256" key="1">
    <source>
        <dbReference type="ARBA" id="ARBA00010088"/>
    </source>
</evidence>
<dbReference type="RefSeq" id="WP_154771085.1">
    <property type="nucleotide sequence ID" value="NZ_WLYK01000013.1"/>
</dbReference>
<dbReference type="AlphaFoldDB" id="A0A7K1FUR7"/>
<comment type="caution">
    <text evidence="6">The sequence shown here is derived from an EMBL/GenBank/DDBJ whole genome shotgun (WGS) entry which is preliminary data.</text>
</comment>
<proteinExistence type="inferred from homology"/>
<accession>A0A7K1FUR7</accession>
<organism evidence="6 7">
    <name type="scientific">Nakamurella alba</name>
    <dbReference type="NCBI Taxonomy" id="2665158"/>
    <lineage>
        <taxon>Bacteria</taxon>
        <taxon>Bacillati</taxon>
        <taxon>Actinomycetota</taxon>
        <taxon>Actinomycetes</taxon>
        <taxon>Nakamurellales</taxon>
        <taxon>Nakamurellaceae</taxon>
        <taxon>Nakamurella</taxon>
    </lineage>
</organism>
<evidence type="ECO:0000313" key="7">
    <source>
        <dbReference type="Proteomes" id="UP000460221"/>
    </source>
</evidence>
<name>A0A7K1FUR7_9ACTN</name>
<keyword evidence="7" id="KW-1185">Reference proteome</keyword>
<feature type="domain" description="Epoxide hydrolase N-terminal" evidence="5">
    <location>
        <begin position="5"/>
        <end position="109"/>
    </location>
</feature>
<dbReference type="Proteomes" id="UP000460221">
    <property type="component" value="Unassembled WGS sequence"/>
</dbReference>
<dbReference type="PIRSF" id="PIRSF001112">
    <property type="entry name" value="Epoxide_hydrolase"/>
    <property type="match status" value="1"/>
</dbReference>
<feature type="active site" description="Nucleophile" evidence="4">
    <location>
        <position position="180"/>
    </location>
</feature>
<comment type="similarity">
    <text evidence="1">Belongs to the peptidase S33 family.</text>
</comment>
<feature type="active site" description="Proton acceptor" evidence="4">
    <location>
        <position position="368"/>
    </location>
</feature>
<evidence type="ECO:0000256" key="4">
    <source>
        <dbReference type="PIRSR" id="PIRSR001112-1"/>
    </source>
</evidence>
<gene>
    <name evidence="6" type="ORF">GIS00_24440</name>
</gene>
<dbReference type="Pfam" id="PF06441">
    <property type="entry name" value="EHN"/>
    <property type="match status" value="1"/>
</dbReference>
<dbReference type="InterPro" id="IPR000639">
    <property type="entry name" value="Epox_hydrolase-like"/>
</dbReference>
<evidence type="ECO:0000256" key="2">
    <source>
        <dbReference type="ARBA" id="ARBA00022797"/>
    </source>
</evidence>
<dbReference type="GO" id="GO:0004301">
    <property type="term" value="F:epoxide hydrolase activity"/>
    <property type="evidence" value="ECO:0007669"/>
    <property type="project" value="TreeGrafter"/>
</dbReference>
<evidence type="ECO:0000256" key="3">
    <source>
        <dbReference type="ARBA" id="ARBA00022801"/>
    </source>
</evidence>
<dbReference type="InterPro" id="IPR016292">
    <property type="entry name" value="Epoxide_hydrolase"/>
</dbReference>
<reference evidence="6 7" key="1">
    <citation type="submission" date="2019-11" db="EMBL/GenBank/DDBJ databases">
        <authorList>
            <person name="Jiang L.-Q."/>
        </authorList>
    </citation>
    <scope>NUCLEOTIDE SEQUENCE [LARGE SCALE GENOMIC DNA]</scope>
    <source>
        <strain evidence="6 7">YIM 132087</strain>
    </source>
</reference>
<dbReference type="PANTHER" id="PTHR21661">
    <property type="entry name" value="EPOXIDE HYDROLASE 1-RELATED"/>
    <property type="match status" value="1"/>
</dbReference>
<protein>
    <submittedName>
        <fullName evidence="6">Alpha/beta fold hydrolase</fullName>
    </submittedName>
</protein>